<keyword evidence="2" id="KW-1185">Reference proteome</keyword>
<gene>
    <name evidence="1" type="ORF">L1987_31629</name>
</gene>
<accession>A0ACB9I6Q9</accession>
<evidence type="ECO:0000313" key="1">
    <source>
        <dbReference type="EMBL" id="KAI3803477.1"/>
    </source>
</evidence>
<dbReference type="Proteomes" id="UP001056120">
    <property type="component" value="Linkage Group LG10"/>
</dbReference>
<comment type="caution">
    <text evidence="1">The sequence shown here is derived from an EMBL/GenBank/DDBJ whole genome shotgun (WGS) entry which is preliminary data.</text>
</comment>
<sequence length="66" mass="7546">MDVSIEKFSLLVRHTSCVTCFHLLLLFAALVEKTDFIFTTPKRTLFNNTIESFFAPISLFFLKANG</sequence>
<reference evidence="1 2" key="2">
    <citation type="journal article" date="2022" name="Mol. Ecol. Resour.">
        <title>The genomes of chicory, endive, great burdock and yacon provide insights into Asteraceae paleo-polyploidization history and plant inulin production.</title>
        <authorList>
            <person name="Fan W."/>
            <person name="Wang S."/>
            <person name="Wang H."/>
            <person name="Wang A."/>
            <person name="Jiang F."/>
            <person name="Liu H."/>
            <person name="Zhao H."/>
            <person name="Xu D."/>
            <person name="Zhang Y."/>
        </authorList>
    </citation>
    <scope>NUCLEOTIDE SEQUENCE [LARGE SCALE GENOMIC DNA]</scope>
    <source>
        <strain evidence="2">cv. Yunnan</strain>
        <tissue evidence="1">Leaves</tissue>
    </source>
</reference>
<protein>
    <submittedName>
        <fullName evidence="1">Uncharacterized protein</fullName>
    </submittedName>
</protein>
<organism evidence="1 2">
    <name type="scientific">Smallanthus sonchifolius</name>
    <dbReference type="NCBI Taxonomy" id="185202"/>
    <lineage>
        <taxon>Eukaryota</taxon>
        <taxon>Viridiplantae</taxon>
        <taxon>Streptophyta</taxon>
        <taxon>Embryophyta</taxon>
        <taxon>Tracheophyta</taxon>
        <taxon>Spermatophyta</taxon>
        <taxon>Magnoliopsida</taxon>
        <taxon>eudicotyledons</taxon>
        <taxon>Gunneridae</taxon>
        <taxon>Pentapetalae</taxon>
        <taxon>asterids</taxon>
        <taxon>campanulids</taxon>
        <taxon>Asterales</taxon>
        <taxon>Asteraceae</taxon>
        <taxon>Asteroideae</taxon>
        <taxon>Heliantheae alliance</taxon>
        <taxon>Millerieae</taxon>
        <taxon>Smallanthus</taxon>
    </lineage>
</organism>
<evidence type="ECO:0000313" key="2">
    <source>
        <dbReference type="Proteomes" id="UP001056120"/>
    </source>
</evidence>
<reference evidence="2" key="1">
    <citation type="journal article" date="2022" name="Mol. Ecol. Resour.">
        <title>The genomes of chicory, endive, great burdock and yacon provide insights into Asteraceae palaeo-polyploidization history and plant inulin production.</title>
        <authorList>
            <person name="Fan W."/>
            <person name="Wang S."/>
            <person name="Wang H."/>
            <person name="Wang A."/>
            <person name="Jiang F."/>
            <person name="Liu H."/>
            <person name="Zhao H."/>
            <person name="Xu D."/>
            <person name="Zhang Y."/>
        </authorList>
    </citation>
    <scope>NUCLEOTIDE SEQUENCE [LARGE SCALE GENOMIC DNA]</scope>
    <source>
        <strain evidence="2">cv. Yunnan</strain>
    </source>
</reference>
<name>A0ACB9I6Q9_9ASTR</name>
<dbReference type="EMBL" id="CM042027">
    <property type="protein sequence ID" value="KAI3803477.1"/>
    <property type="molecule type" value="Genomic_DNA"/>
</dbReference>
<proteinExistence type="predicted"/>